<organism evidence="2 3">
    <name type="scientific">Pandoravirus japonicus</name>
    <dbReference type="NCBI Taxonomy" id="2823154"/>
    <lineage>
        <taxon>Viruses</taxon>
        <taxon>Pandoravirus</taxon>
    </lineage>
</organism>
<feature type="transmembrane region" description="Helical" evidence="1">
    <location>
        <begin position="12"/>
        <end position="34"/>
    </location>
</feature>
<name>A0A811BNI1_9VIRU</name>
<protein>
    <submittedName>
        <fullName evidence="2">Uncharacterized protein</fullName>
    </submittedName>
</protein>
<keyword evidence="1" id="KW-0812">Transmembrane</keyword>
<keyword evidence="1" id="KW-1133">Transmembrane helix</keyword>
<evidence type="ECO:0000256" key="1">
    <source>
        <dbReference type="SAM" id="Phobius"/>
    </source>
</evidence>
<sequence>MRRPSAHRGSAIAAAAVGIAVALAIIAIVVWALALRAQARRSALVRKRYGERRAACPDVHFDAPLGERFCADALARLPPADHPHPTAAFGADPFWSKALEWMADRVGGVVRRRLYWTEARTVPAAEVAATACGPCALVIDLAAGRVTATTCRPLMTPADADLVVVVLLEGQPRAIARRDAMARA</sequence>
<dbReference type="Proteomes" id="UP001253637">
    <property type="component" value="Segment"/>
</dbReference>
<keyword evidence="1" id="KW-0472">Membrane</keyword>
<accession>A0A811BNI1</accession>
<dbReference type="EMBL" id="LC625835">
    <property type="protein sequence ID" value="BCU03604.1"/>
    <property type="molecule type" value="Genomic_DNA"/>
</dbReference>
<evidence type="ECO:0000313" key="2">
    <source>
        <dbReference type="EMBL" id="BCU03604.1"/>
    </source>
</evidence>
<evidence type="ECO:0000313" key="3">
    <source>
        <dbReference type="Proteomes" id="UP001253637"/>
    </source>
</evidence>
<proteinExistence type="predicted"/>
<reference evidence="2" key="1">
    <citation type="submission" date="2021-04" db="EMBL/GenBank/DDBJ databases">
        <title>Draft Genome Sequence of Pandoravirus japonicus, Isolated from the Sabaishi River of Niigata, Japan.</title>
        <authorList>
            <person name="Hosokawa N."/>
            <person name="Takahashi H."/>
            <person name="Aoki K."/>
            <person name="Takemura M."/>
        </authorList>
    </citation>
    <scope>NUCLEOTIDE SEQUENCE</scope>
</reference>